<dbReference type="InParanoid" id="A2DKZ3"/>
<evidence type="ECO:0000256" key="7">
    <source>
        <dbReference type="ARBA" id="ARBA00048336"/>
    </source>
</evidence>
<dbReference type="GO" id="GO:0004722">
    <property type="term" value="F:protein serine/threonine phosphatase activity"/>
    <property type="evidence" value="ECO:0000318"/>
    <property type="project" value="GO_Central"/>
</dbReference>
<keyword evidence="3 8" id="KW-0378">Hydrolase</keyword>
<dbReference type="SMR" id="A2DKZ3"/>
<dbReference type="InterPro" id="IPR006186">
    <property type="entry name" value="Ser/Thr-sp_prot-phosphatase"/>
</dbReference>
<dbReference type="PANTHER" id="PTHR11668:SF300">
    <property type="entry name" value="SERINE_THREONINE-PROTEIN PHOSPHATASE"/>
    <property type="match status" value="1"/>
</dbReference>
<dbReference type="AlphaFoldDB" id="A2DKZ3"/>
<dbReference type="RefSeq" id="XP_001579932.1">
    <property type="nucleotide sequence ID" value="XM_001579882.1"/>
</dbReference>
<protein>
    <recommendedName>
        <fullName evidence="8">Serine/threonine-protein phosphatase</fullName>
        <ecNumber evidence="8">3.1.3.16</ecNumber>
    </recommendedName>
</protein>
<dbReference type="FunFam" id="3.60.21.10:FF:000026">
    <property type="entry name" value="Serine/threonine-protein phosphatase"/>
    <property type="match status" value="1"/>
</dbReference>
<evidence type="ECO:0000256" key="1">
    <source>
        <dbReference type="ARBA" id="ARBA00001936"/>
    </source>
</evidence>
<dbReference type="InterPro" id="IPR029052">
    <property type="entry name" value="Metallo-depent_PP-like"/>
</dbReference>
<feature type="compositionally biased region" description="Low complexity" evidence="9">
    <location>
        <begin position="10"/>
        <end position="57"/>
    </location>
</feature>
<comment type="similarity">
    <text evidence="8">Belongs to the PPP phosphatase family.</text>
</comment>
<dbReference type="PANTHER" id="PTHR11668">
    <property type="entry name" value="SERINE/THREONINE PROTEIN PHOSPHATASE"/>
    <property type="match status" value="1"/>
</dbReference>
<dbReference type="EC" id="3.1.3.16" evidence="8"/>
<dbReference type="KEGG" id="tva:5464463"/>
<evidence type="ECO:0000313" key="11">
    <source>
        <dbReference type="EMBL" id="EAY18946.1"/>
    </source>
</evidence>
<dbReference type="SMART" id="SM00156">
    <property type="entry name" value="PP2Ac"/>
    <property type="match status" value="1"/>
</dbReference>
<evidence type="ECO:0000256" key="8">
    <source>
        <dbReference type="RuleBase" id="RU004273"/>
    </source>
</evidence>
<accession>A2DKZ3</accession>
<comment type="cofactor">
    <cofactor evidence="1">
        <name>Mn(2+)</name>
        <dbReference type="ChEBI" id="CHEBI:29035"/>
    </cofactor>
</comment>
<keyword evidence="5" id="KW-0464">Manganese</keyword>
<dbReference type="PROSITE" id="PS00125">
    <property type="entry name" value="SER_THR_PHOSPHATASE"/>
    <property type="match status" value="1"/>
</dbReference>
<evidence type="ECO:0000256" key="3">
    <source>
        <dbReference type="ARBA" id="ARBA00022801"/>
    </source>
</evidence>
<dbReference type="OrthoDB" id="1930084at2759"/>
<feature type="region of interest" description="Disordered" evidence="9">
    <location>
        <begin position="1"/>
        <end position="57"/>
    </location>
</feature>
<dbReference type="GO" id="GO:0005737">
    <property type="term" value="C:cytoplasm"/>
    <property type="evidence" value="ECO:0000318"/>
    <property type="project" value="GO_Central"/>
</dbReference>
<name>A2DKZ3_TRIV3</name>
<dbReference type="Gene3D" id="3.60.21.10">
    <property type="match status" value="1"/>
</dbReference>
<dbReference type="SUPFAM" id="SSF56300">
    <property type="entry name" value="Metallo-dependent phosphatases"/>
    <property type="match status" value="1"/>
</dbReference>
<feature type="domain" description="Serine/threonine specific protein phosphatases" evidence="10">
    <location>
        <begin position="200"/>
        <end position="205"/>
    </location>
</feature>
<dbReference type="Pfam" id="PF00149">
    <property type="entry name" value="Metallophos"/>
    <property type="match status" value="1"/>
</dbReference>
<evidence type="ECO:0000256" key="5">
    <source>
        <dbReference type="ARBA" id="ARBA00023211"/>
    </source>
</evidence>
<evidence type="ECO:0000259" key="10">
    <source>
        <dbReference type="PROSITE" id="PS00125"/>
    </source>
</evidence>
<organism evidence="11 12">
    <name type="scientific">Trichomonas vaginalis (strain ATCC PRA-98 / G3)</name>
    <dbReference type="NCBI Taxonomy" id="412133"/>
    <lineage>
        <taxon>Eukaryota</taxon>
        <taxon>Metamonada</taxon>
        <taxon>Parabasalia</taxon>
        <taxon>Trichomonadida</taxon>
        <taxon>Trichomonadidae</taxon>
        <taxon>Trichomonas</taxon>
    </lineage>
</organism>
<dbReference type="Proteomes" id="UP000001542">
    <property type="component" value="Unassembled WGS sequence"/>
</dbReference>
<keyword evidence="4" id="KW-0904">Protein phosphatase</keyword>
<dbReference type="VEuPathDB" id="TrichDB:TVAGG3_0362120"/>
<keyword evidence="2" id="KW-0479">Metal-binding</keyword>
<dbReference type="STRING" id="5722.A2DKZ3"/>
<dbReference type="GO" id="GO:0046872">
    <property type="term" value="F:metal ion binding"/>
    <property type="evidence" value="ECO:0007669"/>
    <property type="project" value="UniProtKB-KW"/>
</dbReference>
<dbReference type="EMBL" id="DS113213">
    <property type="protein sequence ID" value="EAY18946.1"/>
    <property type="molecule type" value="Genomic_DNA"/>
</dbReference>
<keyword evidence="12" id="KW-1185">Reference proteome</keyword>
<evidence type="ECO:0000313" key="12">
    <source>
        <dbReference type="Proteomes" id="UP000001542"/>
    </source>
</evidence>
<proteinExistence type="inferred from homology"/>
<comment type="catalytic activity">
    <reaction evidence="6">
        <text>O-phospho-L-seryl-[protein] + H2O = L-seryl-[protein] + phosphate</text>
        <dbReference type="Rhea" id="RHEA:20629"/>
        <dbReference type="Rhea" id="RHEA-COMP:9863"/>
        <dbReference type="Rhea" id="RHEA-COMP:11604"/>
        <dbReference type="ChEBI" id="CHEBI:15377"/>
        <dbReference type="ChEBI" id="CHEBI:29999"/>
        <dbReference type="ChEBI" id="CHEBI:43474"/>
        <dbReference type="ChEBI" id="CHEBI:83421"/>
        <dbReference type="EC" id="3.1.3.16"/>
    </reaction>
</comment>
<reference evidence="11" key="1">
    <citation type="submission" date="2006-10" db="EMBL/GenBank/DDBJ databases">
        <authorList>
            <person name="Amadeo P."/>
            <person name="Zhao Q."/>
            <person name="Wortman J."/>
            <person name="Fraser-Liggett C."/>
            <person name="Carlton J."/>
        </authorList>
    </citation>
    <scope>NUCLEOTIDE SEQUENCE</scope>
    <source>
        <strain evidence="11">G3</strain>
    </source>
</reference>
<dbReference type="FunCoup" id="A2DKZ3">
    <property type="interactions" value="643"/>
</dbReference>
<dbReference type="Pfam" id="PF16891">
    <property type="entry name" value="STPPase_N"/>
    <property type="match status" value="1"/>
</dbReference>
<dbReference type="InterPro" id="IPR050341">
    <property type="entry name" value="PP1_catalytic_subunit"/>
</dbReference>
<sequence>MSSVPPNQGDAQDQTKTATSTDAAAPAAAPVPQGNSGAAANAPAAPSGGDAPAGKPASEVEMPAIQEQSGTQEAEEGCILSQEDRKRVQGIIDTILAIRPELPGTPSKITHDDIVFLCQNVTNVYMSQPVLLELKAPLIIFGDIHGQFHDLIRFFEKTGYPPNGKFLFLGDYVDRGCQSIETISLLFCYKLLYPNRVFMLRGNHECSYINRLYGFYDECLRRFDNDTWREYGRVFNCLPIAATIDEKIFCIHGGISPDLHTLDQIKNIKRPTEVPEEGLLCDLLWSDPNADFDDWGENERGTSWCFGAAKVDEFLIKFGFDLICRAHQAVMDGFEFPYPNNQCLVTVFSAPNYCYEYDNRGSVLNVDENLYCSFTTIEPYKWQFAELPEERPGTPPRGTSC</sequence>
<evidence type="ECO:0000256" key="4">
    <source>
        <dbReference type="ARBA" id="ARBA00022912"/>
    </source>
</evidence>
<gene>
    <name evidence="11" type="ORF">TVAG_146890</name>
</gene>
<dbReference type="InterPro" id="IPR004843">
    <property type="entry name" value="Calcineurin-like_PHP"/>
</dbReference>
<reference evidence="11" key="2">
    <citation type="journal article" date="2007" name="Science">
        <title>Draft genome sequence of the sexually transmitted pathogen Trichomonas vaginalis.</title>
        <authorList>
            <person name="Carlton J.M."/>
            <person name="Hirt R.P."/>
            <person name="Silva J.C."/>
            <person name="Delcher A.L."/>
            <person name="Schatz M."/>
            <person name="Zhao Q."/>
            <person name="Wortman J.R."/>
            <person name="Bidwell S.L."/>
            <person name="Alsmark U.C.M."/>
            <person name="Besteiro S."/>
            <person name="Sicheritz-Ponten T."/>
            <person name="Noel C.J."/>
            <person name="Dacks J.B."/>
            <person name="Foster P.G."/>
            <person name="Simillion C."/>
            <person name="Van de Peer Y."/>
            <person name="Miranda-Saavedra D."/>
            <person name="Barton G.J."/>
            <person name="Westrop G.D."/>
            <person name="Mueller S."/>
            <person name="Dessi D."/>
            <person name="Fiori P.L."/>
            <person name="Ren Q."/>
            <person name="Paulsen I."/>
            <person name="Zhang H."/>
            <person name="Bastida-Corcuera F.D."/>
            <person name="Simoes-Barbosa A."/>
            <person name="Brown M.T."/>
            <person name="Hayes R.D."/>
            <person name="Mukherjee M."/>
            <person name="Okumura C.Y."/>
            <person name="Schneider R."/>
            <person name="Smith A.J."/>
            <person name="Vanacova S."/>
            <person name="Villalvazo M."/>
            <person name="Haas B.J."/>
            <person name="Pertea M."/>
            <person name="Feldblyum T.V."/>
            <person name="Utterback T.R."/>
            <person name="Shu C.L."/>
            <person name="Osoegawa K."/>
            <person name="de Jong P.J."/>
            <person name="Hrdy I."/>
            <person name="Horvathova L."/>
            <person name="Zubacova Z."/>
            <person name="Dolezal P."/>
            <person name="Malik S.B."/>
            <person name="Logsdon J.M. Jr."/>
            <person name="Henze K."/>
            <person name="Gupta A."/>
            <person name="Wang C.C."/>
            <person name="Dunne R.L."/>
            <person name="Upcroft J.A."/>
            <person name="Upcroft P."/>
            <person name="White O."/>
            <person name="Salzberg S.L."/>
            <person name="Tang P."/>
            <person name="Chiu C.-H."/>
            <person name="Lee Y.-S."/>
            <person name="Embley T.M."/>
            <person name="Coombs G.H."/>
            <person name="Mottram J.C."/>
            <person name="Tachezy J."/>
            <person name="Fraser-Liggett C.M."/>
            <person name="Johnson P.J."/>
        </authorList>
    </citation>
    <scope>NUCLEOTIDE SEQUENCE [LARGE SCALE GENOMIC DNA]</scope>
    <source>
        <strain evidence="11">G3</strain>
    </source>
</reference>
<evidence type="ECO:0000256" key="2">
    <source>
        <dbReference type="ARBA" id="ARBA00022723"/>
    </source>
</evidence>
<evidence type="ECO:0000256" key="6">
    <source>
        <dbReference type="ARBA" id="ARBA00047761"/>
    </source>
</evidence>
<dbReference type="eggNOG" id="KOG0374">
    <property type="taxonomic scope" value="Eukaryota"/>
</dbReference>
<dbReference type="OMA" id="RYSVRVW"/>
<comment type="catalytic activity">
    <reaction evidence="7 8">
        <text>O-phospho-L-threonyl-[protein] + H2O = L-threonyl-[protein] + phosphate</text>
        <dbReference type="Rhea" id="RHEA:47004"/>
        <dbReference type="Rhea" id="RHEA-COMP:11060"/>
        <dbReference type="Rhea" id="RHEA-COMP:11605"/>
        <dbReference type="ChEBI" id="CHEBI:15377"/>
        <dbReference type="ChEBI" id="CHEBI:30013"/>
        <dbReference type="ChEBI" id="CHEBI:43474"/>
        <dbReference type="ChEBI" id="CHEBI:61977"/>
        <dbReference type="EC" id="3.1.3.16"/>
    </reaction>
</comment>
<dbReference type="InterPro" id="IPR031675">
    <property type="entry name" value="STPPase_N"/>
</dbReference>
<dbReference type="PRINTS" id="PR00114">
    <property type="entry name" value="STPHPHTASE"/>
</dbReference>
<dbReference type="VEuPathDB" id="TrichDB:TVAG_146890"/>
<dbReference type="GO" id="GO:0005634">
    <property type="term" value="C:nucleus"/>
    <property type="evidence" value="ECO:0000318"/>
    <property type="project" value="GO_Central"/>
</dbReference>
<evidence type="ECO:0000256" key="9">
    <source>
        <dbReference type="SAM" id="MobiDB-lite"/>
    </source>
</evidence>